<feature type="domain" description="GST N-terminal" evidence="2">
    <location>
        <begin position="147"/>
        <end position="241"/>
    </location>
</feature>
<evidence type="ECO:0000256" key="1">
    <source>
        <dbReference type="ARBA" id="ARBA00022741"/>
    </source>
</evidence>
<dbReference type="Gene3D" id="3.10.20.30">
    <property type="match status" value="1"/>
</dbReference>
<dbReference type="PANTHER" id="PTHR33359:SF1">
    <property type="entry name" value="MOLYBDOPTERIN SYNTHASE SULFUR CARRIER SUBUNIT"/>
    <property type="match status" value="1"/>
</dbReference>
<dbReference type="Proteomes" id="UP000650582">
    <property type="component" value="Unassembled WGS sequence"/>
</dbReference>
<dbReference type="PANTHER" id="PTHR33359">
    <property type="entry name" value="MOLYBDOPTERIN SYNTHASE SULFUR CARRIER SUBUNIT"/>
    <property type="match status" value="1"/>
</dbReference>
<name>A0A8H7LGL7_9AGAM</name>
<dbReference type="InterPro" id="IPR054416">
    <property type="entry name" value="GST_UstS-like_C"/>
</dbReference>
<protein>
    <submittedName>
        <fullName evidence="3">Glutathione s-transferase</fullName>
    </submittedName>
</protein>
<dbReference type="EMBL" id="JACYCC010000131">
    <property type="protein sequence ID" value="KAF8674125.1"/>
    <property type="molecule type" value="Genomic_DNA"/>
</dbReference>
<dbReference type="InterPro" id="IPR016155">
    <property type="entry name" value="Mopterin_synth/thiamin_S_b"/>
</dbReference>
<comment type="caution">
    <text evidence="3">The sequence shown here is derived from an EMBL/GenBank/DDBJ whole genome shotgun (WGS) entry which is preliminary data.</text>
</comment>
<dbReference type="Pfam" id="PF22041">
    <property type="entry name" value="GST_C_7"/>
    <property type="match status" value="1"/>
</dbReference>
<dbReference type="SUPFAM" id="SSF52833">
    <property type="entry name" value="Thioredoxin-like"/>
    <property type="match status" value="1"/>
</dbReference>
<dbReference type="SUPFAM" id="SSF54285">
    <property type="entry name" value="MoaD/ThiS"/>
    <property type="match status" value="1"/>
</dbReference>
<dbReference type="Pfam" id="PF13409">
    <property type="entry name" value="GST_N_2"/>
    <property type="match status" value="1"/>
</dbReference>
<dbReference type="AlphaFoldDB" id="A0A8H7LGL7"/>
<dbReference type="Gene3D" id="3.40.30.10">
    <property type="entry name" value="Glutaredoxin"/>
    <property type="match status" value="1"/>
</dbReference>
<dbReference type="PROSITE" id="PS50404">
    <property type="entry name" value="GST_NTER"/>
    <property type="match status" value="1"/>
</dbReference>
<accession>A0A8H7LGL7</accession>
<organism evidence="3 4">
    <name type="scientific">Rhizoctonia solani</name>
    <dbReference type="NCBI Taxonomy" id="456999"/>
    <lineage>
        <taxon>Eukaryota</taxon>
        <taxon>Fungi</taxon>
        <taxon>Dikarya</taxon>
        <taxon>Basidiomycota</taxon>
        <taxon>Agaricomycotina</taxon>
        <taxon>Agaricomycetes</taxon>
        <taxon>Cantharellales</taxon>
        <taxon>Ceratobasidiaceae</taxon>
        <taxon>Rhizoctonia</taxon>
    </lineage>
</organism>
<dbReference type="InterPro" id="IPR044672">
    <property type="entry name" value="MOCS2A"/>
</dbReference>
<dbReference type="Gene3D" id="1.20.1050.10">
    <property type="match status" value="1"/>
</dbReference>
<keyword evidence="3" id="KW-0808">Transferase</keyword>
<dbReference type="GO" id="GO:0016740">
    <property type="term" value="F:transferase activity"/>
    <property type="evidence" value="ECO:0007669"/>
    <property type="project" value="UniProtKB-KW"/>
</dbReference>
<dbReference type="GO" id="GO:1990133">
    <property type="term" value="C:molybdopterin adenylyltransferase complex"/>
    <property type="evidence" value="ECO:0007669"/>
    <property type="project" value="TreeGrafter"/>
</dbReference>
<evidence type="ECO:0000313" key="3">
    <source>
        <dbReference type="EMBL" id="KAF8674125.1"/>
    </source>
</evidence>
<dbReference type="CDD" id="cd00754">
    <property type="entry name" value="Ubl_MoaD"/>
    <property type="match status" value="1"/>
</dbReference>
<evidence type="ECO:0000259" key="2">
    <source>
        <dbReference type="PROSITE" id="PS50404"/>
    </source>
</evidence>
<dbReference type="InterPro" id="IPR036282">
    <property type="entry name" value="Glutathione-S-Trfase_C_sf"/>
</dbReference>
<proteinExistence type="predicted"/>
<dbReference type="SUPFAM" id="SSF47616">
    <property type="entry name" value="GST C-terminal domain-like"/>
    <property type="match status" value="1"/>
</dbReference>
<keyword evidence="1" id="KW-0547">Nucleotide-binding</keyword>
<reference evidence="3" key="1">
    <citation type="submission" date="2020-09" db="EMBL/GenBank/DDBJ databases">
        <title>Comparative genome analyses of four rice-infecting Rhizoctonia solani isolates reveal extensive enrichment of homogalacturonan modification genes.</title>
        <authorList>
            <person name="Lee D.-Y."/>
            <person name="Jeon J."/>
            <person name="Kim K.-T."/>
            <person name="Cheong K."/>
            <person name="Song H."/>
            <person name="Choi G."/>
            <person name="Ko J."/>
            <person name="Opiyo S.O."/>
            <person name="Zuo S."/>
            <person name="Madhav S."/>
            <person name="Lee Y.-H."/>
            <person name="Wang G.-L."/>
        </authorList>
    </citation>
    <scope>NUCLEOTIDE SEQUENCE</scope>
    <source>
        <strain evidence="3">AG1-IA YN-7</strain>
    </source>
</reference>
<dbReference type="InterPro" id="IPR012675">
    <property type="entry name" value="Beta-grasp_dom_sf"/>
</dbReference>
<sequence>MAENSFTVLYFAAARTETGVHKEVIPLPPSSPGIPLSQLADLLVDRHPDTKLREVLDISSWSVNEEMVDDDQAHHVVLKGGEEVGVICPTLYLGLEIGSTPQRTPHSIFISSLLCFDARPAMWDGVLVPGSRRNMAATKDSPIILYDLASQNNTPWSPNTYKTRLALIHKGLPFRVEYVSYPDIAPLMQKLGAAPAHPGGEFPYTVPVIADPSSEPGGEPIYVPDSWAISLYLERTYPPPKYPSLFPHGAIAVNRAMSATIGRTAYNAIADTAIALIGTNHILDDRGHEYFMRTREEGFGKPLVELLKEEEPKWSTEIREAWATLGKLLDLNGPMDQVGPFVLGKEISNADFMIAGVLVWLRRAEGPEGHRWKELFEWDGGRWAKIWQAIEELETKSTEV</sequence>
<dbReference type="InterPro" id="IPR036249">
    <property type="entry name" value="Thioredoxin-like_sf"/>
</dbReference>
<dbReference type="GO" id="GO:0006777">
    <property type="term" value="P:Mo-molybdopterin cofactor biosynthetic process"/>
    <property type="evidence" value="ECO:0007669"/>
    <property type="project" value="InterPro"/>
</dbReference>
<evidence type="ECO:0000313" key="4">
    <source>
        <dbReference type="Proteomes" id="UP000650582"/>
    </source>
</evidence>
<gene>
    <name evidence="3" type="ORF">RHS04_07538</name>
</gene>
<dbReference type="GO" id="GO:0000166">
    <property type="term" value="F:nucleotide binding"/>
    <property type="evidence" value="ECO:0007669"/>
    <property type="project" value="UniProtKB-KW"/>
</dbReference>
<dbReference type="InterPro" id="IPR004045">
    <property type="entry name" value="Glutathione_S-Trfase_N"/>
</dbReference>